<gene>
    <name evidence="2" type="ORF">B296_00000470</name>
</gene>
<feature type="region of interest" description="Disordered" evidence="1">
    <location>
        <begin position="20"/>
        <end position="63"/>
    </location>
</feature>
<dbReference type="EMBL" id="AMZH03004046">
    <property type="protein sequence ID" value="RRT70367.1"/>
    <property type="molecule type" value="Genomic_DNA"/>
</dbReference>
<evidence type="ECO:0000256" key="1">
    <source>
        <dbReference type="SAM" id="MobiDB-lite"/>
    </source>
</evidence>
<evidence type="ECO:0000313" key="3">
    <source>
        <dbReference type="Proteomes" id="UP000287651"/>
    </source>
</evidence>
<accession>A0A444DXB9</accession>
<protein>
    <submittedName>
        <fullName evidence="2">Uncharacterized protein</fullName>
    </submittedName>
</protein>
<dbReference type="Proteomes" id="UP000287651">
    <property type="component" value="Unassembled WGS sequence"/>
</dbReference>
<comment type="caution">
    <text evidence="2">The sequence shown here is derived from an EMBL/GenBank/DDBJ whole genome shotgun (WGS) entry which is preliminary data.</text>
</comment>
<feature type="compositionally biased region" description="Basic and acidic residues" evidence="1">
    <location>
        <begin position="35"/>
        <end position="52"/>
    </location>
</feature>
<organism evidence="2 3">
    <name type="scientific">Ensete ventricosum</name>
    <name type="common">Abyssinian banana</name>
    <name type="synonym">Musa ensete</name>
    <dbReference type="NCBI Taxonomy" id="4639"/>
    <lineage>
        <taxon>Eukaryota</taxon>
        <taxon>Viridiplantae</taxon>
        <taxon>Streptophyta</taxon>
        <taxon>Embryophyta</taxon>
        <taxon>Tracheophyta</taxon>
        <taxon>Spermatophyta</taxon>
        <taxon>Magnoliopsida</taxon>
        <taxon>Liliopsida</taxon>
        <taxon>Zingiberales</taxon>
        <taxon>Musaceae</taxon>
        <taxon>Ensete</taxon>
    </lineage>
</organism>
<proteinExistence type="predicted"/>
<evidence type="ECO:0000313" key="2">
    <source>
        <dbReference type="EMBL" id="RRT70367.1"/>
    </source>
</evidence>
<reference evidence="2 3" key="1">
    <citation type="journal article" date="2014" name="Agronomy (Basel)">
        <title>A Draft Genome Sequence for Ensete ventricosum, the Drought-Tolerant Tree Against Hunger.</title>
        <authorList>
            <person name="Harrison J."/>
            <person name="Moore K.A."/>
            <person name="Paszkiewicz K."/>
            <person name="Jones T."/>
            <person name="Grant M."/>
            <person name="Ambacheew D."/>
            <person name="Muzemil S."/>
            <person name="Studholme D.J."/>
        </authorList>
    </citation>
    <scope>NUCLEOTIDE SEQUENCE [LARGE SCALE GENOMIC DNA]</scope>
</reference>
<feature type="region of interest" description="Disordered" evidence="1">
    <location>
        <begin position="84"/>
        <end position="109"/>
    </location>
</feature>
<sequence length="109" mass="12402">MIRGCFRPVTARNRSETIDFDRRHPLSDSINLATAREEETTREKEEERERGRTSGQRHPLTARQQLGFLTTFFAEGRRRLQPLSLLNATNEENLGTLPPSNSEATTSSS</sequence>
<dbReference type="AlphaFoldDB" id="A0A444DXB9"/>
<name>A0A444DXB9_ENSVE</name>